<dbReference type="Pfam" id="PF01041">
    <property type="entry name" value="DegT_DnrJ_EryC1"/>
    <property type="match status" value="1"/>
</dbReference>
<proteinExistence type="predicted"/>
<dbReference type="Gene3D" id="3.40.640.10">
    <property type="entry name" value="Type I PLP-dependent aspartate aminotransferase-like (Major domain)"/>
    <property type="match status" value="1"/>
</dbReference>
<organism evidence="1 2">
    <name type="scientific">Candidatus Thermofonsia Clade 3 bacterium</name>
    <dbReference type="NCBI Taxonomy" id="2364212"/>
    <lineage>
        <taxon>Bacteria</taxon>
        <taxon>Bacillati</taxon>
        <taxon>Chloroflexota</taxon>
        <taxon>Candidatus Thermofontia</taxon>
        <taxon>Candidatus Thermofonsia Clade 3</taxon>
    </lineage>
</organism>
<evidence type="ECO:0000313" key="2">
    <source>
        <dbReference type="Proteomes" id="UP000230790"/>
    </source>
</evidence>
<dbReference type="GO" id="GO:0008483">
    <property type="term" value="F:transaminase activity"/>
    <property type="evidence" value="ECO:0007669"/>
    <property type="project" value="UniProtKB-KW"/>
</dbReference>
<feature type="non-terminal residue" evidence="1">
    <location>
        <position position="1"/>
    </location>
</feature>
<gene>
    <name evidence="1" type="ORF">CUN48_15980</name>
</gene>
<reference evidence="1 2" key="1">
    <citation type="submission" date="2017-11" db="EMBL/GenBank/DDBJ databases">
        <title>Evolution of Phototrophy in the Chloroflexi Phylum Driven by Horizontal Gene Transfer.</title>
        <authorList>
            <person name="Ward L.M."/>
            <person name="Hemp J."/>
            <person name="Shih P.M."/>
            <person name="Mcglynn S.E."/>
            <person name="Fischer W."/>
        </authorList>
    </citation>
    <scope>NUCLEOTIDE SEQUENCE [LARGE SCALE GENOMIC DNA]</scope>
    <source>
        <strain evidence="1">JP3_7</strain>
    </source>
</reference>
<dbReference type="PANTHER" id="PTHR30244:SF34">
    <property type="entry name" value="DTDP-4-AMINO-4,6-DIDEOXYGALACTOSE TRANSAMINASE"/>
    <property type="match status" value="1"/>
</dbReference>
<dbReference type="EMBL" id="PGTN01000550">
    <property type="protein sequence ID" value="PJF46010.1"/>
    <property type="molecule type" value="Genomic_DNA"/>
</dbReference>
<protein>
    <submittedName>
        <fullName evidence="1">Aminotransferase DegT</fullName>
    </submittedName>
</protein>
<dbReference type="GO" id="GO:0000271">
    <property type="term" value="P:polysaccharide biosynthetic process"/>
    <property type="evidence" value="ECO:0007669"/>
    <property type="project" value="TreeGrafter"/>
</dbReference>
<sequence>YVHETLGYNFRMTDMQAAIGLVQLRRVDGWNEQRRRNAALLTALLADAPGVETPKVRPGALHVFHQYTVAVESRGRVIAALTERGVGYGIYYPIPIHRQQVYQARGYSDALPVAEAASARVLSLPVHPALTEADVKAVADAVIAATREPVLT</sequence>
<keyword evidence="1" id="KW-0808">Transferase</keyword>
<dbReference type="InterPro" id="IPR015424">
    <property type="entry name" value="PyrdxlP-dep_Trfase"/>
</dbReference>
<evidence type="ECO:0000313" key="1">
    <source>
        <dbReference type="EMBL" id="PJF46010.1"/>
    </source>
</evidence>
<dbReference type="Proteomes" id="UP000230790">
    <property type="component" value="Unassembled WGS sequence"/>
</dbReference>
<dbReference type="InterPro" id="IPR015421">
    <property type="entry name" value="PyrdxlP-dep_Trfase_major"/>
</dbReference>
<name>A0A2M8Q8B3_9CHLR</name>
<dbReference type="InterPro" id="IPR015422">
    <property type="entry name" value="PyrdxlP-dep_Trfase_small"/>
</dbReference>
<comment type="caution">
    <text evidence="1">The sequence shown here is derived from an EMBL/GenBank/DDBJ whole genome shotgun (WGS) entry which is preliminary data.</text>
</comment>
<dbReference type="InterPro" id="IPR000653">
    <property type="entry name" value="DegT/StrS_aminotransferase"/>
</dbReference>
<accession>A0A2M8Q8B3</accession>
<dbReference type="AlphaFoldDB" id="A0A2M8Q8B3"/>
<dbReference type="GO" id="GO:0030170">
    <property type="term" value="F:pyridoxal phosphate binding"/>
    <property type="evidence" value="ECO:0007669"/>
    <property type="project" value="TreeGrafter"/>
</dbReference>
<keyword evidence="1" id="KW-0032">Aminotransferase</keyword>
<dbReference type="SUPFAM" id="SSF53383">
    <property type="entry name" value="PLP-dependent transferases"/>
    <property type="match status" value="1"/>
</dbReference>
<dbReference type="Gene3D" id="3.90.1150.10">
    <property type="entry name" value="Aspartate Aminotransferase, domain 1"/>
    <property type="match status" value="1"/>
</dbReference>
<dbReference type="PANTHER" id="PTHR30244">
    <property type="entry name" value="TRANSAMINASE"/>
    <property type="match status" value="1"/>
</dbReference>